<dbReference type="EMBL" id="PKPP01002370">
    <property type="protein sequence ID" value="PWA75689.1"/>
    <property type="molecule type" value="Genomic_DNA"/>
</dbReference>
<feature type="region of interest" description="Disordered" evidence="1">
    <location>
        <begin position="32"/>
        <end position="55"/>
    </location>
</feature>
<evidence type="ECO:0000256" key="1">
    <source>
        <dbReference type="SAM" id="MobiDB-lite"/>
    </source>
</evidence>
<dbReference type="Proteomes" id="UP000245207">
    <property type="component" value="Unassembled WGS sequence"/>
</dbReference>
<protein>
    <submittedName>
        <fullName evidence="2">Uncharacterized protein</fullName>
    </submittedName>
</protein>
<gene>
    <name evidence="2" type="ORF">CTI12_AA066990</name>
</gene>
<organism evidence="2 3">
    <name type="scientific">Artemisia annua</name>
    <name type="common">Sweet wormwood</name>
    <dbReference type="NCBI Taxonomy" id="35608"/>
    <lineage>
        <taxon>Eukaryota</taxon>
        <taxon>Viridiplantae</taxon>
        <taxon>Streptophyta</taxon>
        <taxon>Embryophyta</taxon>
        <taxon>Tracheophyta</taxon>
        <taxon>Spermatophyta</taxon>
        <taxon>Magnoliopsida</taxon>
        <taxon>eudicotyledons</taxon>
        <taxon>Gunneridae</taxon>
        <taxon>Pentapetalae</taxon>
        <taxon>asterids</taxon>
        <taxon>campanulids</taxon>
        <taxon>Asterales</taxon>
        <taxon>Asteraceae</taxon>
        <taxon>Asteroideae</taxon>
        <taxon>Anthemideae</taxon>
        <taxon>Artemisiinae</taxon>
        <taxon>Artemisia</taxon>
    </lineage>
</organism>
<dbReference type="AlphaFoldDB" id="A0A2U1NQA1"/>
<evidence type="ECO:0000313" key="3">
    <source>
        <dbReference type="Proteomes" id="UP000245207"/>
    </source>
</evidence>
<accession>A0A2U1NQA1</accession>
<sequence>MEHKRIGSTILLDEPFEWSNDISLEVFANAIDEDEEDDTARSTRKSKLTATSDTSGMPRWQSYDAIISQSWKSKESKGPEAYTPTLPRLVVLGDENIDIDLPIGEHIDTLSMGDREIDFEDIESLPANDPVPNPRMSDEPLGNSDSMSRSFDVTISNPLFDFDDNFTLRIDNKIFDDEFEDLCSLDPP</sequence>
<feature type="region of interest" description="Disordered" evidence="1">
    <location>
        <begin position="124"/>
        <end position="148"/>
    </location>
</feature>
<name>A0A2U1NQA1_ARTAN</name>
<comment type="caution">
    <text evidence="2">The sequence shown here is derived from an EMBL/GenBank/DDBJ whole genome shotgun (WGS) entry which is preliminary data.</text>
</comment>
<evidence type="ECO:0000313" key="2">
    <source>
        <dbReference type="EMBL" id="PWA75689.1"/>
    </source>
</evidence>
<reference evidence="2 3" key="1">
    <citation type="journal article" date="2018" name="Mol. Plant">
        <title>The genome of Artemisia annua provides insight into the evolution of Asteraceae family and artemisinin biosynthesis.</title>
        <authorList>
            <person name="Shen Q."/>
            <person name="Zhang L."/>
            <person name="Liao Z."/>
            <person name="Wang S."/>
            <person name="Yan T."/>
            <person name="Shi P."/>
            <person name="Liu M."/>
            <person name="Fu X."/>
            <person name="Pan Q."/>
            <person name="Wang Y."/>
            <person name="Lv Z."/>
            <person name="Lu X."/>
            <person name="Zhang F."/>
            <person name="Jiang W."/>
            <person name="Ma Y."/>
            <person name="Chen M."/>
            <person name="Hao X."/>
            <person name="Li L."/>
            <person name="Tang Y."/>
            <person name="Lv G."/>
            <person name="Zhou Y."/>
            <person name="Sun X."/>
            <person name="Brodelius P.E."/>
            <person name="Rose J.K.C."/>
            <person name="Tang K."/>
        </authorList>
    </citation>
    <scope>NUCLEOTIDE SEQUENCE [LARGE SCALE GENOMIC DNA]</scope>
    <source>
        <strain evidence="3">cv. Huhao1</strain>
        <tissue evidence="2">Leaf</tissue>
    </source>
</reference>
<keyword evidence="3" id="KW-1185">Reference proteome</keyword>
<proteinExistence type="predicted"/>